<feature type="compositionally biased region" description="Basic and acidic residues" evidence="1">
    <location>
        <begin position="19"/>
        <end position="33"/>
    </location>
</feature>
<reference evidence="2 3" key="1">
    <citation type="journal article" date="2014" name="Nat. Genet.">
        <title>Genome sequence of the hot pepper provides insights into the evolution of pungency in Capsicum species.</title>
        <authorList>
            <person name="Kim S."/>
            <person name="Park M."/>
            <person name="Yeom S.I."/>
            <person name="Kim Y.M."/>
            <person name="Lee J.M."/>
            <person name="Lee H.A."/>
            <person name="Seo E."/>
            <person name="Choi J."/>
            <person name="Cheong K."/>
            <person name="Kim K.T."/>
            <person name="Jung K."/>
            <person name="Lee G.W."/>
            <person name="Oh S.K."/>
            <person name="Bae C."/>
            <person name="Kim S.B."/>
            <person name="Lee H.Y."/>
            <person name="Kim S.Y."/>
            <person name="Kim M.S."/>
            <person name="Kang B.C."/>
            <person name="Jo Y.D."/>
            <person name="Yang H.B."/>
            <person name="Jeong H.J."/>
            <person name="Kang W.H."/>
            <person name="Kwon J.K."/>
            <person name="Shin C."/>
            <person name="Lim J.Y."/>
            <person name="Park J.H."/>
            <person name="Huh J.H."/>
            <person name="Kim J.S."/>
            <person name="Kim B.D."/>
            <person name="Cohen O."/>
            <person name="Paran I."/>
            <person name="Suh M.C."/>
            <person name="Lee S.B."/>
            <person name="Kim Y.K."/>
            <person name="Shin Y."/>
            <person name="Noh S.J."/>
            <person name="Park J."/>
            <person name="Seo Y.S."/>
            <person name="Kwon S.Y."/>
            <person name="Kim H.A."/>
            <person name="Park J.M."/>
            <person name="Kim H.J."/>
            <person name="Choi S.B."/>
            <person name="Bosland P.W."/>
            <person name="Reeves G."/>
            <person name="Jo S.H."/>
            <person name="Lee B.W."/>
            <person name="Cho H.T."/>
            <person name="Choi H.S."/>
            <person name="Lee M.S."/>
            <person name="Yu Y."/>
            <person name="Do Choi Y."/>
            <person name="Park B.S."/>
            <person name="van Deynze A."/>
            <person name="Ashrafi H."/>
            <person name="Hill T."/>
            <person name="Kim W.T."/>
            <person name="Pai H.S."/>
            <person name="Ahn H.K."/>
            <person name="Yeam I."/>
            <person name="Giovannoni J.J."/>
            <person name="Rose J.K."/>
            <person name="Sorensen I."/>
            <person name="Lee S.J."/>
            <person name="Kim R.W."/>
            <person name="Choi I.Y."/>
            <person name="Choi B.S."/>
            <person name="Lim J.S."/>
            <person name="Lee Y.H."/>
            <person name="Choi D."/>
        </authorList>
    </citation>
    <scope>NUCLEOTIDE SEQUENCE [LARGE SCALE GENOMIC DNA]</scope>
    <source>
        <strain evidence="3">cv. CM334</strain>
    </source>
</reference>
<reference evidence="2 3" key="2">
    <citation type="journal article" date="2017" name="Genome Biol.">
        <title>New reference genome sequences of hot pepper reveal the massive evolution of plant disease-resistance genes by retroduplication.</title>
        <authorList>
            <person name="Kim S."/>
            <person name="Park J."/>
            <person name="Yeom S.I."/>
            <person name="Kim Y.M."/>
            <person name="Seo E."/>
            <person name="Kim K.T."/>
            <person name="Kim M.S."/>
            <person name="Lee J.M."/>
            <person name="Cheong K."/>
            <person name="Shin H.S."/>
            <person name="Kim S.B."/>
            <person name="Han K."/>
            <person name="Lee J."/>
            <person name="Park M."/>
            <person name="Lee H.A."/>
            <person name="Lee H.Y."/>
            <person name="Lee Y."/>
            <person name="Oh S."/>
            <person name="Lee J.H."/>
            <person name="Choi E."/>
            <person name="Choi E."/>
            <person name="Lee S.E."/>
            <person name="Jeon J."/>
            <person name="Kim H."/>
            <person name="Choi G."/>
            <person name="Song H."/>
            <person name="Lee J."/>
            <person name="Lee S.C."/>
            <person name="Kwon J.K."/>
            <person name="Lee H.Y."/>
            <person name="Koo N."/>
            <person name="Hong Y."/>
            <person name="Kim R.W."/>
            <person name="Kang W.H."/>
            <person name="Huh J.H."/>
            <person name="Kang B.C."/>
            <person name="Yang T.J."/>
            <person name="Lee Y.H."/>
            <person name="Bennetzen J.L."/>
            <person name="Choi D."/>
        </authorList>
    </citation>
    <scope>NUCLEOTIDE SEQUENCE [LARGE SCALE GENOMIC DNA]</scope>
    <source>
        <strain evidence="3">cv. CM334</strain>
    </source>
</reference>
<dbReference type="Gramene" id="PHT81033">
    <property type="protein sequence ID" value="PHT81033"/>
    <property type="gene ID" value="T459_14048"/>
</dbReference>
<dbReference type="AlphaFoldDB" id="A0A2G2ZGA5"/>
<proteinExistence type="predicted"/>
<dbReference type="EMBL" id="AYRZ02000005">
    <property type="protein sequence ID" value="PHT81033.1"/>
    <property type="molecule type" value="Genomic_DNA"/>
</dbReference>
<gene>
    <name evidence="2" type="ORF">T459_14048</name>
</gene>
<feature type="compositionally biased region" description="Polar residues" evidence="1">
    <location>
        <begin position="1"/>
        <end position="10"/>
    </location>
</feature>
<keyword evidence="3" id="KW-1185">Reference proteome</keyword>
<comment type="caution">
    <text evidence="2">The sequence shown here is derived from an EMBL/GenBank/DDBJ whole genome shotgun (WGS) entry which is preliminary data.</text>
</comment>
<evidence type="ECO:0000313" key="3">
    <source>
        <dbReference type="Proteomes" id="UP000222542"/>
    </source>
</evidence>
<dbReference type="Proteomes" id="UP000222542">
    <property type="component" value="Unassembled WGS sequence"/>
</dbReference>
<evidence type="ECO:0000256" key="1">
    <source>
        <dbReference type="SAM" id="MobiDB-lite"/>
    </source>
</evidence>
<evidence type="ECO:0000313" key="2">
    <source>
        <dbReference type="EMBL" id="PHT81033.1"/>
    </source>
</evidence>
<feature type="region of interest" description="Disordered" evidence="1">
    <location>
        <begin position="1"/>
        <end position="35"/>
    </location>
</feature>
<organism evidence="2 3">
    <name type="scientific">Capsicum annuum</name>
    <name type="common">Capsicum pepper</name>
    <dbReference type="NCBI Taxonomy" id="4072"/>
    <lineage>
        <taxon>Eukaryota</taxon>
        <taxon>Viridiplantae</taxon>
        <taxon>Streptophyta</taxon>
        <taxon>Embryophyta</taxon>
        <taxon>Tracheophyta</taxon>
        <taxon>Spermatophyta</taxon>
        <taxon>Magnoliopsida</taxon>
        <taxon>eudicotyledons</taxon>
        <taxon>Gunneridae</taxon>
        <taxon>Pentapetalae</taxon>
        <taxon>asterids</taxon>
        <taxon>lamiids</taxon>
        <taxon>Solanales</taxon>
        <taxon>Solanaceae</taxon>
        <taxon>Solanoideae</taxon>
        <taxon>Capsiceae</taxon>
        <taxon>Capsicum</taxon>
    </lineage>
</organism>
<accession>A0A2G2ZGA5</accession>
<name>A0A2G2ZGA5_CAPAN</name>
<sequence>MTMGATSYEYTSGPEESDEKQAAEEDAGDMSKEDVEEEVVVMKEQNYVVGHRENVRVGENELYILSTYFVLTSLTGDLHFMLQAQWVDGTGIDTGDVAGVDAGVIESAYRSRVRARARARALYRARSQARARFQAKWVDVTGIHTGMLSETETLARLLPESNLGVQEVMKTAARDDNRSYFLQNYFWPEENDEEQAVEGDDGDLSKEDVEEEVVVKKEQNYVVGHEENVRVGENEISCGLIDGAKLDEHLVHVEERLEKMETHSEKMVTLENKSQNPMTNYVLPSAASSCQNMHGTGEL</sequence>
<protein>
    <submittedName>
        <fullName evidence="2">Uncharacterized protein</fullName>
    </submittedName>
</protein>